<dbReference type="InterPro" id="IPR026590">
    <property type="entry name" value="Ssirtuin_cat_dom"/>
</dbReference>
<dbReference type="Proteomes" id="UP001197875">
    <property type="component" value="Unassembled WGS sequence"/>
</dbReference>
<feature type="binding site" evidence="2">
    <location>
        <position position="197"/>
    </location>
    <ligand>
        <name>Zn(2+)</name>
        <dbReference type="ChEBI" id="CHEBI:29105"/>
    </ligand>
</feature>
<feature type="binding site" evidence="2">
    <location>
        <position position="151"/>
    </location>
    <ligand>
        <name>Zn(2+)</name>
        <dbReference type="ChEBI" id="CHEBI:29105"/>
    </ligand>
</feature>
<accession>A0AAE3J6W4</accession>
<comment type="caution">
    <text evidence="2">Lacks conserved residue(s) required for the propagation of feature annotation.</text>
</comment>
<keyword evidence="2" id="KW-0862">Zinc</keyword>
<dbReference type="RefSeq" id="WP_227615459.1">
    <property type="nucleotide sequence ID" value="NZ_JAJEPR010000018.1"/>
</dbReference>
<gene>
    <name evidence="4" type="ORF">LKD71_11105</name>
</gene>
<evidence type="ECO:0000313" key="5">
    <source>
        <dbReference type="Proteomes" id="UP001197875"/>
    </source>
</evidence>
<keyword evidence="2" id="KW-0479">Metal-binding</keyword>
<dbReference type="EMBL" id="JAJEPR010000018">
    <property type="protein sequence ID" value="MCC2190349.1"/>
    <property type="molecule type" value="Genomic_DNA"/>
</dbReference>
<dbReference type="GO" id="GO:0046872">
    <property type="term" value="F:metal ion binding"/>
    <property type="evidence" value="ECO:0007669"/>
    <property type="project" value="UniProtKB-KW"/>
</dbReference>
<dbReference type="PANTHER" id="PTHR11085">
    <property type="entry name" value="NAD-DEPENDENT PROTEIN DEACYLASE SIRTUIN-5, MITOCHONDRIAL-RELATED"/>
    <property type="match status" value="1"/>
</dbReference>
<protein>
    <submittedName>
        <fullName evidence="4">Sir2 silent information regulator family NAD-dependent deacetylase</fullName>
    </submittedName>
</protein>
<dbReference type="InterPro" id="IPR050134">
    <property type="entry name" value="NAD-dep_sirtuin_deacylases"/>
</dbReference>
<feature type="domain" description="Deacetylase sirtuin-type" evidence="3">
    <location>
        <begin position="10"/>
        <end position="302"/>
    </location>
</feature>
<evidence type="ECO:0000256" key="2">
    <source>
        <dbReference type="PROSITE-ProRule" id="PRU00236"/>
    </source>
</evidence>
<dbReference type="GO" id="GO:0017136">
    <property type="term" value="F:histone deacetylase activity, NAD-dependent"/>
    <property type="evidence" value="ECO:0007669"/>
    <property type="project" value="TreeGrafter"/>
</dbReference>
<organism evidence="4 5">
    <name type="scientific">Fusicatenibacter faecihominis</name>
    <dbReference type="NCBI Taxonomy" id="2881276"/>
    <lineage>
        <taxon>Bacteria</taxon>
        <taxon>Bacillati</taxon>
        <taxon>Bacillota</taxon>
        <taxon>Clostridia</taxon>
        <taxon>Lachnospirales</taxon>
        <taxon>Lachnospiraceae</taxon>
        <taxon>Fusicatenibacter</taxon>
    </lineage>
</organism>
<dbReference type="PROSITE" id="PS50305">
    <property type="entry name" value="SIRTUIN"/>
    <property type="match status" value="1"/>
</dbReference>
<feature type="binding site" evidence="2">
    <location>
        <position position="147"/>
    </location>
    <ligand>
        <name>Zn(2+)</name>
        <dbReference type="ChEBI" id="CHEBI:29105"/>
    </ligand>
</feature>
<keyword evidence="1" id="KW-0520">NAD</keyword>
<feature type="binding site" evidence="2">
    <location>
        <position position="200"/>
    </location>
    <ligand>
        <name>Zn(2+)</name>
        <dbReference type="ChEBI" id="CHEBI:29105"/>
    </ligand>
</feature>
<evidence type="ECO:0000256" key="1">
    <source>
        <dbReference type="ARBA" id="ARBA00023027"/>
    </source>
</evidence>
<reference evidence="4 5" key="1">
    <citation type="submission" date="2021-10" db="EMBL/GenBank/DDBJ databases">
        <title>Anaerobic single-cell dispensing facilitates the cultivation of human gut bacteria.</title>
        <authorList>
            <person name="Afrizal A."/>
        </authorList>
    </citation>
    <scope>NUCLEOTIDE SEQUENCE [LARGE SCALE GENOMIC DNA]</scope>
    <source>
        <strain evidence="4 5">CLA-AA-H277</strain>
    </source>
</reference>
<dbReference type="InterPro" id="IPR029035">
    <property type="entry name" value="DHS-like_NAD/FAD-binding_dom"/>
</dbReference>
<comment type="caution">
    <text evidence="4">The sequence shown here is derived from an EMBL/GenBank/DDBJ whole genome shotgun (WGS) entry which is preliminary data.</text>
</comment>
<dbReference type="SUPFAM" id="SSF52467">
    <property type="entry name" value="DHS-like NAD/FAD-binding domain"/>
    <property type="match status" value="1"/>
</dbReference>
<name>A0AAE3J6W4_9FIRM</name>
<dbReference type="PANTHER" id="PTHR11085:SF10">
    <property type="entry name" value="NAD-DEPENDENT PROTEIN DEACYLASE SIRTUIN-5, MITOCHONDRIAL-RELATED"/>
    <property type="match status" value="1"/>
</dbReference>
<dbReference type="Gene3D" id="3.40.50.1220">
    <property type="entry name" value="TPP-binding domain"/>
    <property type="match status" value="1"/>
</dbReference>
<sequence>MKLPFKTQPPEDLSTQIKLLSAALDEADCIIAGAGAGLSTSAGFLYSGERFRKYFSDFEEKYNFHDMYSSGFYPYDTLEEYWAFWSRYIWINRYMNPPKPVYEKLHTILKGKDYFVLTTNVDHCFQKAGFDKHRLFYTQGDYGLFQCSRPCQPVTYDNEKIIRQMVLSQGFKILEDNTLLPPASPKMTIPSNLVPRCPHCGKPLTMNLRADSTFVEDEGWHQAAERYSEFLRRHQPTKVLFLELGTGYNTPGIIKYPFWNMTDRWPDARYACINLNEALAPEEISKKSICIEGDIGEVLAQL</sequence>
<proteinExistence type="predicted"/>
<evidence type="ECO:0000313" key="4">
    <source>
        <dbReference type="EMBL" id="MCC2190349.1"/>
    </source>
</evidence>
<dbReference type="AlphaFoldDB" id="A0AAE3J6W4"/>
<dbReference type="GO" id="GO:0070403">
    <property type="term" value="F:NAD+ binding"/>
    <property type="evidence" value="ECO:0007669"/>
    <property type="project" value="TreeGrafter"/>
</dbReference>
<keyword evidence="5" id="KW-1185">Reference proteome</keyword>
<evidence type="ECO:0000259" key="3">
    <source>
        <dbReference type="PROSITE" id="PS50305"/>
    </source>
</evidence>